<dbReference type="EMBL" id="JACVVK020000046">
    <property type="protein sequence ID" value="KAK7499172.1"/>
    <property type="molecule type" value="Genomic_DNA"/>
</dbReference>
<dbReference type="SUPFAM" id="SSF53098">
    <property type="entry name" value="Ribonuclease H-like"/>
    <property type="match status" value="1"/>
</dbReference>
<dbReference type="InterPro" id="IPR012337">
    <property type="entry name" value="RNaseH-like_sf"/>
</dbReference>
<evidence type="ECO:0000313" key="2">
    <source>
        <dbReference type="Proteomes" id="UP001519460"/>
    </source>
</evidence>
<evidence type="ECO:0000313" key="1">
    <source>
        <dbReference type="EMBL" id="KAK7499172.1"/>
    </source>
</evidence>
<dbReference type="InterPro" id="IPR050951">
    <property type="entry name" value="Retrovirus_Pol_polyprotein"/>
</dbReference>
<dbReference type="Proteomes" id="UP001519460">
    <property type="component" value="Unassembled WGS sequence"/>
</dbReference>
<dbReference type="AlphaFoldDB" id="A0ABD0LHY5"/>
<comment type="caution">
    <text evidence="1">The sequence shown here is derived from an EMBL/GenBank/DDBJ whole genome shotgun (WGS) entry which is preliminary data.</text>
</comment>
<proteinExistence type="predicted"/>
<name>A0ABD0LHY5_9CAEN</name>
<gene>
    <name evidence="1" type="ORF">BaRGS_00009719</name>
</gene>
<sequence length="162" mass="18048">MDSTNVSRTLSLWFGGLAWPEQRVLVCWEHRPAQHPEPLRLTTLHSTSSKAVIKFCLMFPTHHIPYVIVSDNDPQFQCYEFADFAREYGILHQTLSLGHGEAKAGVKVTKKLLRQANPGLARLNYQMTPHSSTGVSPAVAVMGRDLCTKLPILPDNLIAKTA</sequence>
<dbReference type="Gene3D" id="3.30.420.10">
    <property type="entry name" value="Ribonuclease H-like superfamily/Ribonuclease H"/>
    <property type="match status" value="1"/>
</dbReference>
<dbReference type="PANTHER" id="PTHR37984:SF5">
    <property type="entry name" value="PROTEIN NYNRIN-LIKE"/>
    <property type="match status" value="1"/>
</dbReference>
<protein>
    <recommendedName>
        <fullName evidence="3">Integrase catalytic domain-containing protein</fullName>
    </recommendedName>
</protein>
<dbReference type="PANTHER" id="PTHR37984">
    <property type="entry name" value="PROTEIN CBG26694"/>
    <property type="match status" value="1"/>
</dbReference>
<dbReference type="InterPro" id="IPR036397">
    <property type="entry name" value="RNaseH_sf"/>
</dbReference>
<organism evidence="1 2">
    <name type="scientific">Batillaria attramentaria</name>
    <dbReference type="NCBI Taxonomy" id="370345"/>
    <lineage>
        <taxon>Eukaryota</taxon>
        <taxon>Metazoa</taxon>
        <taxon>Spiralia</taxon>
        <taxon>Lophotrochozoa</taxon>
        <taxon>Mollusca</taxon>
        <taxon>Gastropoda</taxon>
        <taxon>Caenogastropoda</taxon>
        <taxon>Sorbeoconcha</taxon>
        <taxon>Cerithioidea</taxon>
        <taxon>Batillariidae</taxon>
        <taxon>Batillaria</taxon>
    </lineage>
</organism>
<accession>A0ABD0LHY5</accession>
<reference evidence="1 2" key="1">
    <citation type="journal article" date="2023" name="Sci. Data">
        <title>Genome assembly of the Korean intertidal mud-creeper Batillaria attramentaria.</title>
        <authorList>
            <person name="Patra A.K."/>
            <person name="Ho P.T."/>
            <person name="Jun S."/>
            <person name="Lee S.J."/>
            <person name="Kim Y."/>
            <person name="Won Y.J."/>
        </authorList>
    </citation>
    <scope>NUCLEOTIDE SEQUENCE [LARGE SCALE GENOMIC DNA]</scope>
    <source>
        <strain evidence="1">Wonlab-2016</strain>
    </source>
</reference>
<evidence type="ECO:0008006" key="3">
    <source>
        <dbReference type="Google" id="ProtNLM"/>
    </source>
</evidence>
<keyword evidence="2" id="KW-1185">Reference proteome</keyword>